<protein>
    <submittedName>
        <fullName evidence="4">DH200=94 genomic scaffold, scaffold_865</fullName>
    </submittedName>
</protein>
<feature type="coiled-coil region" evidence="1">
    <location>
        <begin position="95"/>
        <end position="139"/>
    </location>
</feature>
<feature type="domain" description="Splicing factor cactin central" evidence="3">
    <location>
        <begin position="240"/>
        <end position="276"/>
    </location>
</feature>
<keyword evidence="5" id="KW-1185">Reference proteome</keyword>
<feature type="compositionally biased region" description="Low complexity" evidence="2">
    <location>
        <begin position="1"/>
        <end position="11"/>
    </location>
</feature>
<evidence type="ECO:0000313" key="5">
    <source>
        <dbReference type="Proteomes" id="UP000295252"/>
    </source>
</evidence>
<evidence type="ECO:0000313" key="4">
    <source>
        <dbReference type="EMBL" id="CDP20058.1"/>
    </source>
</evidence>
<evidence type="ECO:0000256" key="1">
    <source>
        <dbReference type="SAM" id="Coils"/>
    </source>
</evidence>
<evidence type="ECO:0000259" key="3">
    <source>
        <dbReference type="Pfam" id="PF10312"/>
    </source>
</evidence>
<feature type="compositionally biased region" description="Basic residues" evidence="2">
    <location>
        <begin position="12"/>
        <end position="21"/>
    </location>
</feature>
<dbReference type="AlphaFoldDB" id="A0A068VK57"/>
<gene>
    <name evidence="4" type="ORF">GSCOC_T00004040001</name>
</gene>
<organism evidence="4 5">
    <name type="scientific">Coffea canephora</name>
    <name type="common">Robusta coffee</name>
    <dbReference type="NCBI Taxonomy" id="49390"/>
    <lineage>
        <taxon>Eukaryota</taxon>
        <taxon>Viridiplantae</taxon>
        <taxon>Streptophyta</taxon>
        <taxon>Embryophyta</taxon>
        <taxon>Tracheophyta</taxon>
        <taxon>Spermatophyta</taxon>
        <taxon>Magnoliopsida</taxon>
        <taxon>eudicotyledons</taxon>
        <taxon>Gunneridae</taxon>
        <taxon>Pentapetalae</taxon>
        <taxon>asterids</taxon>
        <taxon>lamiids</taxon>
        <taxon>Gentianales</taxon>
        <taxon>Rubiaceae</taxon>
        <taxon>Ixoroideae</taxon>
        <taxon>Gardenieae complex</taxon>
        <taxon>Bertiereae - Coffeeae clade</taxon>
        <taxon>Coffeeae</taxon>
        <taxon>Coffea</taxon>
    </lineage>
</organism>
<dbReference type="Proteomes" id="UP000295252">
    <property type="component" value="Unassembled WGS sequence"/>
</dbReference>
<dbReference type="PANTHER" id="PTHR21737:SF4">
    <property type="entry name" value="SPLICING FACTOR CACTIN"/>
    <property type="match status" value="1"/>
</dbReference>
<feature type="domain" description="Splicing factor cactin central" evidence="3">
    <location>
        <begin position="131"/>
        <end position="198"/>
    </location>
</feature>
<dbReference type="PANTHER" id="PTHR21737">
    <property type="entry name" value="POLYGLUTAMINE BINDING PROTEIN 1/MARVEL MEMBRANE-ASSOCIATING DOMAIN CONTAINING 3"/>
    <property type="match status" value="1"/>
</dbReference>
<sequence>MGSHRSSSSKSSLRHQKKKKKITEDDIAEYLAKKAQKRAAKVAKKLKAQNISGYGNDSNPFGDSNLNERFVWRKKIEQDITQGMPLETFSLKAEKKRQRERMAEIEKVKKRREERAIEKAQHEEEMALLARERARAEFQDWEKKEEEFHFDQSKVRSEIRLREGRTKPIDILTKHLNPSDDLDIEINEPYMVFKERNTAMAAMILNHSHFLMGMGVSKPWGKFCSRGLMFFMSKSSNLHLSGLTVKEMEELHEDIKMHLDLDRSTPRHVQYWEVIPLFLSPVLSLLGRGFIEMYAPLLVLNWYSIAFVTLL</sequence>
<evidence type="ECO:0000256" key="2">
    <source>
        <dbReference type="SAM" id="MobiDB-lite"/>
    </source>
</evidence>
<name>A0A068VK57_COFCA</name>
<dbReference type="GO" id="GO:0005681">
    <property type="term" value="C:spliceosomal complex"/>
    <property type="evidence" value="ECO:0007669"/>
    <property type="project" value="TreeGrafter"/>
</dbReference>
<dbReference type="Pfam" id="PF10312">
    <property type="entry name" value="Cactin_mid"/>
    <property type="match status" value="2"/>
</dbReference>
<keyword evidence="1" id="KW-0175">Coiled coil</keyword>
<dbReference type="GO" id="GO:0045292">
    <property type="term" value="P:mRNA cis splicing, via spliceosome"/>
    <property type="evidence" value="ECO:0007669"/>
    <property type="project" value="TreeGrafter"/>
</dbReference>
<dbReference type="InParanoid" id="A0A068VK57"/>
<dbReference type="OrthoDB" id="1725325at2759"/>
<reference evidence="5" key="1">
    <citation type="journal article" date="2014" name="Science">
        <title>The coffee genome provides insight into the convergent evolution of caffeine biosynthesis.</title>
        <authorList>
            <person name="Denoeud F."/>
            <person name="Carretero-Paulet L."/>
            <person name="Dereeper A."/>
            <person name="Droc G."/>
            <person name="Guyot R."/>
            <person name="Pietrella M."/>
            <person name="Zheng C."/>
            <person name="Alberti A."/>
            <person name="Anthony F."/>
            <person name="Aprea G."/>
            <person name="Aury J.M."/>
            <person name="Bento P."/>
            <person name="Bernard M."/>
            <person name="Bocs S."/>
            <person name="Campa C."/>
            <person name="Cenci A."/>
            <person name="Combes M.C."/>
            <person name="Crouzillat D."/>
            <person name="Da Silva C."/>
            <person name="Daddiego L."/>
            <person name="De Bellis F."/>
            <person name="Dussert S."/>
            <person name="Garsmeur O."/>
            <person name="Gayraud T."/>
            <person name="Guignon V."/>
            <person name="Jahn K."/>
            <person name="Jamilloux V."/>
            <person name="Joet T."/>
            <person name="Labadie K."/>
            <person name="Lan T."/>
            <person name="Leclercq J."/>
            <person name="Lepelley M."/>
            <person name="Leroy T."/>
            <person name="Li L.T."/>
            <person name="Librado P."/>
            <person name="Lopez L."/>
            <person name="Munoz A."/>
            <person name="Noel B."/>
            <person name="Pallavicini A."/>
            <person name="Perrotta G."/>
            <person name="Poncet V."/>
            <person name="Pot D."/>
            <person name="Priyono X."/>
            <person name="Rigoreau M."/>
            <person name="Rouard M."/>
            <person name="Rozas J."/>
            <person name="Tranchant-Dubreuil C."/>
            <person name="VanBuren R."/>
            <person name="Zhang Q."/>
            <person name="Andrade A.C."/>
            <person name="Argout X."/>
            <person name="Bertrand B."/>
            <person name="de Kochko A."/>
            <person name="Graziosi G."/>
            <person name="Henry R.J."/>
            <person name="Jayarama X."/>
            <person name="Ming R."/>
            <person name="Nagai C."/>
            <person name="Rounsley S."/>
            <person name="Sankoff D."/>
            <person name="Giuliano G."/>
            <person name="Albert V.A."/>
            <person name="Wincker P."/>
            <person name="Lashermes P."/>
        </authorList>
    </citation>
    <scope>NUCLEOTIDE SEQUENCE [LARGE SCALE GENOMIC DNA]</scope>
    <source>
        <strain evidence="5">cv. DH200-94</strain>
    </source>
</reference>
<feature type="region of interest" description="Disordered" evidence="2">
    <location>
        <begin position="1"/>
        <end position="25"/>
    </location>
</feature>
<dbReference type="GO" id="GO:0005737">
    <property type="term" value="C:cytoplasm"/>
    <property type="evidence" value="ECO:0007669"/>
    <property type="project" value="TreeGrafter"/>
</dbReference>
<accession>A0A068VK57</accession>
<dbReference type="STRING" id="49390.A0A068VK57"/>
<dbReference type="EMBL" id="HG739949">
    <property type="protein sequence ID" value="CDP20058.1"/>
    <property type="molecule type" value="Genomic_DNA"/>
</dbReference>
<dbReference type="Gramene" id="CDP20058">
    <property type="protein sequence ID" value="CDP20058"/>
    <property type="gene ID" value="GSCOC_T00004040001"/>
</dbReference>
<dbReference type="InterPro" id="IPR018816">
    <property type="entry name" value="Cactin_central"/>
</dbReference>
<dbReference type="PhylomeDB" id="A0A068VK57"/>
<proteinExistence type="predicted"/>